<dbReference type="CDD" id="cd00590">
    <property type="entry name" value="RRM_SF"/>
    <property type="match status" value="1"/>
</dbReference>
<dbReference type="EMBL" id="GGEC01000661">
    <property type="protein sequence ID" value="MBW81144.1"/>
    <property type="molecule type" value="Transcribed_RNA"/>
</dbReference>
<dbReference type="InterPro" id="IPR012677">
    <property type="entry name" value="Nucleotide-bd_a/b_plait_sf"/>
</dbReference>
<proteinExistence type="predicted"/>
<dbReference type="InterPro" id="IPR000504">
    <property type="entry name" value="RRM_dom"/>
</dbReference>
<dbReference type="AlphaFoldDB" id="A0A2P2IIT2"/>
<dbReference type="PANTHER" id="PTHR47073">
    <property type="entry name" value="PROTEIN ANTI-SILENCING 1"/>
    <property type="match status" value="1"/>
</dbReference>
<protein>
    <submittedName>
        <fullName evidence="3">Uncharacterized protein LOC105638281</fullName>
    </submittedName>
</protein>
<dbReference type="SUPFAM" id="SSF54928">
    <property type="entry name" value="RNA-binding domain, RBD"/>
    <property type="match status" value="1"/>
</dbReference>
<keyword evidence="1" id="KW-0694">RNA-binding</keyword>
<dbReference type="PANTHER" id="PTHR47073:SF2">
    <property type="entry name" value="PROTEIN ANTI-SILENCING 1"/>
    <property type="match status" value="1"/>
</dbReference>
<sequence>MEVTRRLDADKSKWFKLPWEERMKSAHQQGTLVLLRNLDPSCTSAEVEDIVQHAFKQSCMARMVQRAAISSPHFGQAFVIFRTRQAAEMAVMKLNNGCLLLSNERPLVGGIASPSFPQKQSTFFGHLNISKTRLQMQRGMKEAVSTSHCSQPNTVEYDMAMEWCLLQERSDIEWKKLYKQQGEELRKLRSTLKSK</sequence>
<organism evidence="3">
    <name type="scientific">Rhizophora mucronata</name>
    <name type="common">Asiatic mangrove</name>
    <dbReference type="NCBI Taxonomy" id="61149"/>
    <lineage>
        <taxon>Eukaryota</taxon>
        <taxon>Viridiplantae</taxon>
        <taxon>Streptophyta</taxon>
        <taxon>Embryophyta</taxon>
        <taxon>Tracheophyta</taxon>
        <taxon>Spermatophyta</taxon>
        <taxon>Magnoliopsida</taxon>
        <taxon>eudicotyledons</taxon>
        <taxon>Gunneridae</taxon>
        <taxon>Pentapetalae</taxon>
        <taxon>rosids</taxon>
        <taxon>fabids</taxon>
        <taxon>Malpighiales</taxon>
        <taxon>Rhizophoraceae</taxon>
        <taxon>Rhizophora</taxon>
    </lineage>
</organism>
<reference evidence="3" key="1">
    <citation type="submission" date="2018-02" db="EMBL/GenBank/DDBJ databases">
        <title>Rhizophora mucronata_Transcriptome.</title>
        <authorList>
            <person name="Meera S.P."/>
            <person name="Sreeshan A."/>
            <person name="Augustine A."/>
        </authorList>
    </citation>
    <scope>NUCLEOTIDE SEQUENCE</scope>
    <source>
        <tissue evidence="3">Leaf</tissue>
    </source>
</reference>
<dbReference type="GO" id="GO:0003723">
    <property type="term" value="F:RNA binding"/>
    <property type="evidence" value="ECO:0007669"/>
    <property type="project" value="UniProtKB-UniRule"/>
</dbReference>
<dbReference type="InterPro" id="IPR035979">
    <property type="entry name" value="RBD_domain_sf"/>
</dbReference>
<feature type="domain" description="RRM" evidence="2">
    <location>
        <begin position="31"/>
        <end position="114"/>
    </location>
</feature>
<evidence type="ECO:0000256" key="1">
    <source>
        <dbReference type="PROSITE-ProRule" id="PRU00176"/>
    </source>
</evidence>
<name>A0A2P2IIT2_RHIMU</name>
<evidence type="ECO:0000313" key="3">
    <source>
        <dbReference type="EMBL" id="MBW81144.1"/>
    </source>
</evidence>
<dbReference type="Pfam" id="PF00076">
    <property type="entry name" value="RRM_1"/>
    <property type="match status" value="1"/>
</dbReference>
<dbReference type="PROSITE" id="PS50102">
    <property type="entry name" value="RRM"/>
    <property type="match status" value="1"/>
</dbReference>
<evidence type="ECO:0000259" key="2">
    <source>
        <dbReference type="PROSITE" id="PS50102"/>
    </source>
</evidence>
<dbReference type="Gene3D" id="3.30.70.330">
    <property type="match status" value="1"/>
</dbReference>
<accession>A0A2P2IIT2</accession>